<comment type="caution">
    <text evidence="2">The sequence shown here is derived from an EMBL/GenBank/DDBJ whole genome shotgun (WGS) entry which is preliminary data.</text>
</comment>
<feature type="signal peptide" evidence="1">
    <location>
        <begin position="1"/>
        <end position="16"/>
    </location>
</feature>
<dbReference type="OrthoDB" id="10566444at2759"/>
<sequence length="121" mass="13240">MWVLVVSLVTIGLTTAASIADQKQAEYQGSASNGYGGRQVIILEDKNGYGGNSYGQEYGAQLYGNSNYGGGYGGYDNYGPIIVHIPQSHPYYPEHVPLYGSYSYPSHTPHYESYNSYGKSY</sequence>
<organism evidence="2 3">
    <name type="scientific">Hypsibius exemplaris</name>
    <name type="common">Freshwater tardigrade</name>
    <dbReference type="NCBI Taxonomy" id="2072580"/>
    <lineage>
        <taxon>Eukaryota</taxon>
        <taxon>Metazoa</taxon>
        <taxon>Ecdysozoa</taxon>
        <taxon>Tardigrada</taxon>
        <taxon>Eutardigrada</taxon>
        <taxon>Parachela</taxon>
        <taxon>Hypsibioidea</taxon>
        <taxon>Hypsibiidae</taxon>
        <taxon>Hypsibius</taxon>
    </lineage>
</organism>
<dbReference type="Proteomes" id="UP000192578">
    <property type="component" value="Unassembled WGS sequence"/>
</dbReference>
<accession>A0A1W0X867</accession>
<evidence type="ECO:0000313" key="3">
    <source>
        <dbReference type="Proteomes" id="UP000192578"/>
    </source>
</evidence>
<evidence type="ECO:0000256" key="1">
    <source>
        <dbReference type="SAM" id="SignalP"/>
    </source>
</evidence>
<name>A0A1W0X867_HYPEX</name>
<gene>
    <name evidence="2" type="ORF">BV898_02456</name>
</gene>
<dbReference type="AlphaFoldDB" id="A0A1W0X867"/>
<reference evidence="3" key="1">
    <citation type="submission" date="2017-01" db="EMBL/GenBank/DDBJ databases">
        <title>Comparative genomics of anhydrobiosis in the tardigrade Hypsibius dujardini.</title>
        <authorList>
            <person name="Yoshida Y."/>
            <person name="Koutsovoulos G."/>
            <person name="Laetsch D."/>
            <person name="Stevens L."/>
            <person name="Kumar S."/>
            <person name="Horikawa D."/>
            <person name="Ishino K."/>
            <person name="Komine S."/>
            <person name="Tomita M."/>
            <person name="Blaxter M."/>
            <person name="Arakawa K."/>
        </authorList>
    </citation>
    <scope>NUCLEOTIDE SEQUENCE [LARGE SCALE GENOMIC DNA]</scope>
    <source>
        <strain evidence="3">Z151</strain>
    </source>
</reference>
<proteinExistence type="predicted"/>
<protein>
    <submittedName>
        <fullName evidence="2">Uncharacterized protein</fullName>
    </submittedName>
</protein>
<feature type="chain" id="PRO_5012054289" evidence="1">
    <location>
        <begin position="17"/>
        <end position="121"/>
    </location>
</feature>
<evidence type="ECO:0000313" key="2">
    <source>
        <dbReference type="EMBL" id="OQV23719.1"/>
    </source>
</evidence>
<keyword evidence="3" id="KW-1185">Reference proteome</keyword>
<keyword evidence="1" id="KW-0732">Signal</keyword>
<dbReference type="EMBL" id="MTYJ01000010">
    <property type="protein sequence ID" value="OQV23719.1"/>
    <property type="molecule type" value="Genomic_DNA"/>
</dbReference>